<geneLocation type="plastid" evidence="8"/>
<feature type="domain" description="tRNA(Ile)-lysidine/2-thiocytidine synthase N-terminal" evidence="7">
    <location>
        <begin position="22"/>
        <end position="201"/>
    </location>
</feature>
<evidence type="ECO:0000313" key="8">
    <source>
        <dbReference type="EMBL" id="AOM65184.1"/>
    </source>
</evidence>
<evidence type="ECO:0000256" key="3">
    <source>
        <dbReference type="ARBA" id="ARBA00022741"/>
    </source>
</evidence>
<name>A0A1C9C9X9_9FLOR</name>
<dbReference type="EC" id="6.3.4.19" evidence="6"/>
<keyword evidence="4 6" id="KW-0067">ATP-binding</keyword>
<evidence type="ECO:0000256" key="5">
    <source>
        <dbReference type="ARBA" id="ARBA00048539"/>
    </source>
</evidence>
<dbReference type="GO" id="GO:0005524">
    <property type="term" value="F:ATP binding"/>
    <property type="evidence" value="ECO:0007669"/>
    <property type="project" value="UniProtKB-UniRule"/>
</dbReference>
<sequence>MITYLHKQFNNIISQLKNIEFVLVAISGGQDSICLVKLIEDFNTMYCSIKKIEYIYIDHQWRKDSKQQIKHLTNYIDQTPHNLSIYQIPKLTISELEARNLRYQIIIKHAIENHLSTIMTAHTQTDKIETFFQRLMRGASLNGTTSLNFKRQIHNNIQIIRPLIYIKRTDINWFCRKFFLPIWSDITNSYYNINRNRLRHELIPYLNQYFISSIEKHINKFIDESNINNDYIKQNAIKLYIISRHQTNIALNYLTIKPQHPAIQIRILQIFFYHNFNKALNRQISYQLLHLINKKNNNRKQIEWYNLIINIYNNWIYIN</sequence>
<dbReference type="PANTHER" id="PTHR43033">
    <property type="entry name" value="TRNA(ILE)-LYSIDINE SYNTHASE-RELATED"/>
    <property type="match status" value="1"/>
</dbReference>
<keyword evidence="1 6" id="KW-0436">Ligase</keyword>
<organism evidence="8">
    <name type="scientific">Sebdenia flabellata</name>
    <dbReference type="NCBI Taxonomy" id="42024"/>
    <lineage>
        <taxon>Eukaryota</taxon>
        <taxon>Rhodophyta</taxon>
        <taxon>Florideophyceae</taxon>
        <taxon>Rhodymeniophycidae</taxon>
        <taxon>Sebdeniales</taxon>
        <taxon>Sebdeniaceae</taxon>
        <taxon>Sebdenia</taxon>
    </lineage>
</organism>
<dbReference type="InterPro" id="IPR011063">
    <property type="entry name" value="TilS/TtcA_N"/>
</dbReference>
<dbReference type="RefSeq" id="YP_009296249.1">
    <property type="nucleotide sequence ID" value="NC_031170.1"/>
</dbReference>
<dbReference type="PANTHER" id="PTHR43033:SF1">
    <property type="entry name" value="TRNA(ILE)-LYSIDINE SYNTHASE-RELATED"/>
    <property type="match status" value="1"/>
</dbReference>
<dbReference type="InterPro" id="IPR012094">
    <property type="entry name" value="tRNA_Ile_lys_synt"/>
</dbReference>
<dbReference type="GeneID" id="29072555"/>
<keyword evidence="3 6" id="KW-0547">Nucleotide-binding</keyword>
<dbReference type="EMBL" id="KX284713">
    <property type="protein sequence ID" value="AOM65184.1"/>
    <property type="molecule type" value="Genomic_DNA"/>
</dbReference>
<keyword evidence="8" id="KW-0934">Plastid</keyword>
<dbReference type="GO" id="GO:0006400">
    <property type="term" value="P:tRNA modification"/>
    <property type="evidence" value="ECO:0007669"/>
    <property type="project" value="UniProtKB-UniRule"/>
</dbReference>
<dbReference type="NCBIfam" id="TIGR02432">
    <property type="entry name" value="lysidine_TilS_N"/>
    <property type="match status" value="1"/>
</dbReference>
<dbReference type="SUPFAM" id="SSF82829">
    <property type="entry name" value="MesJ substrate recognition domain-like"/>
    <property type="match status" value="1"/>
</dbReference>
<comment type="function">
    <text evidence="6">Ligates lysine onto the cytidine present at position 34 of the AUA codon-specific tRNA(Ile) that contains the anticodon CAU, in an ATP-dependent manner. Cytidine is converted to lysidine, thus changing the amino acid specificity of the tRNA from methionine to isoleucine.</text>
</comment>
<proteinExistence type="inferred from homology"/>
<evidence type="ECO:0000256" key="2">
    <source>
        <dbReference type="ARBA" id="ARBA00022694"/>
    </source>
</evidence>
<accession>A0A1C9C9X9</accession>
<dbReference type="InterPro" id="IPR012795">
    <property type="entry name" value="tRNA_Ile_lys_synt_N"/>
</dbReference>
<protein>
    <recommendedName>
        <fullName evidence="6">tRNA(Ile)-lysidine synthase</fullName>
        <ecNumber evidence="6">6.3.4.19</ecNumber>
    </recommendedName>
    <alternativeName>
        <fullName evidence="6">tRNA(Ile)-2-lysyl-cytidine synthase</fullName>
    </alternativeName>
    <alternativeName>
        <fullName evidence="6">tRNA(Ile)-lysidine synthetase</fullName>
    </alternativeName>
</protein>
<feature type="binding site" evidence="6">
    <location>
        <begin position="27"/>
        <end position="32"/>
    </location>
    <ligand>
        <name>ATP</name>
        <dbReference type="ChEBI" id="CHEBI:30616"/>
    </ligand>
</feature>
<evidence type="ECO:0000259" key="7">
    <source>
        <dbReference type="Pfam" id="PF01171"/>
    </source>
</evidence>
<evidence type="ECO:0000256" key="1">
    <source>
        <dbReference type="ARBA" id="ARBA00022598"/>
    </source>
</evidence>
<evidence type="ECO:0000256" key="6">
    <source>
        <dbReference type="HAMAP-Rule" id="MF_01161"/>
    </source>
</evidence>
<reference evidence="8" key="1">
    <citation type="journal article" date="2016" name="BMC Biol.">
        <title>Parallel evolution of highly conserved plastid genome architecture in red seaweeds and seed plants.</title>
        <authorList>
            <person name="Lee J."/>
            <person name="Cho C.H."/>
            <person name="Park S.I."/>
            <person name="Choi J.W."/>
            <person name="Song H.S."/>
            <person name="West J.A."/>
            <person name="Bhattacharya D."/>
            <person name="Yoon H.S."/>
        </authorList>
    </citation>
    <scope>NUCLEOTIDE SEQUENCE</scope>
</reference>
<dbReference type="CDD" id="cd01992">
    <property type="entry name" value="TilS_N"/>
    <property type="match status" value="1"/>
</dbReference>
<dbReference type="Gene3D" id="3.40.50.620">
    <property type="entry name" value="HUPs"/>
    <property type="match status" value="1"/>
</dbReference>
<comment type="catalytic activity">
    <reaction evidence="5 6">
        <text>cytidine(34) in tRNA(Ile2) + L-lysine + ATP = lysidine(34) in tRNA(Ile2) + AMP + diphosphate + H(+)</text>
        <dbReference type="Rhea" id="RHEA:43744"/>
        <dbReference type="Rhea" id="RHEA-COMP:10625"/>
        <dbReference type="Rhea" id="RHEA-COMP:10670"/>
        <dbReference type="ChEBI" id="CHEBI:15378"/>
        <dbReference type="ChEBI" id="CHEBI:30616"/>
        <dbReference type="ChEBI" id="CHEBI:32551"/>
        <dbReference type="ChEBI" id="CHEBI:33019"/>
        <dbReference type="ChEBI" id="CHEBI:82748"/>
        <dbReference type="ChEBI" id="CHEBI:83665"/>
        <dbReference type="ChEBI" id="CHEBI:456215"/>
        <dbReference type="EC" id="6.3.4.19"/>
    </reaction>
</comment>
<dbReference type="GO" id="GO:0032267">
    <property type="term" value="F:tRNA(Ile)-lysidine synthase activity"/>
    <property type="evidence" value="ECO:0007669"/>
    <property type="project" value="UniProtKB-EC"/>
</dbReference>
<gene>
    <name evidence="6 8" type="primary">tilS</name>
    <name evidence="8" type="ORF">Sebd_097</name>
</gene>
<dbReference type="Pfam" id="PF01171">
    <property type="entry name" value="ATP_bind_3"/>
    <property type="match status" value="1"/>
</dbReference>
<dbReference type="SUPFAM" id="SSF52402">
    <property type="entry name" value="Adenine nucleotide alpha hydrolases-like"/>
    <property type="match status" value="1"/>
</dbReference>
<dbReference type="InterPro" id="IPR014729">
    <property type="entry name" value="Rossmann-like_a/b/a_fold"/>
</dbReference>
<comment type="similarity">
    <text evidence="6">Belongs to the tRNA(Ile)-lysidine synthase family.</text>
</comment>
<keyword evidence="2 6" id="KW-0819">tRNA processing</keyword>
<dbReference type="AlphaFoldDB" id="A0A1C9C9X9"/>
<evidence type="ECO:0000256" key="4">
    <source>
        <dbReference type="ARBA" id="ARBA00022840"/>
    </source>
</evidence>
<dbReference type="HAMAP" id="MF_01161">
    <property type="entry name" value="tRNA_Ile_lys_synt"/>
    <property type="match status" value="1"/>
</dbReference>
<comment type="domain">
    <text evidence="6">The N-terminal region contains the highly conserved SGGXDS motif, predicted to be a P-loop motif involved in ATP binding.</text>
</comment>